<dbReference type="EMBL" id="DQ491002">
    <property type="protein sequence ID" value="ABT15184.1"/>
    <property type="molecule type" value="Genomic_DNA"/>
</dbReference>
<reference evidence="2 3" key="1">
    <citation type="journal article" date="2007" name="Virology">
        <title>Sequence and annotation of the 369-kb NY-2A and the 345-kb AR158 viruses that infect Chlorella NC64A.</title>
        <authorList>
            <person name="Fitzgerald L.A."/>
            <person name="Graves M.V."/>
            <person name="Li X."/>
            <person name="Feldblyum T."/>
            <person name="Nierman W.C."/>
            <person name="Van Etten J.L."/>
        </authorList>
    </citation>
    <scope>NUCLEOTIDE SEQUENCE [LARGE SCALE GENOMIC DNA]</scope>
    <source>
        <strain evidence="2 3">NY-2A</strain>
    </source>
</reference>
<feature type="transmembrane region" description="Helical" evidence="1">
    <location>
        <begin position="22"/>
        <end position="48"/>
    </location>
</feature>
<keyword evidence="3" id="KW-1185">Reference proteome</keyword>
<organism evidence="2 3">
    <name type="scientific">Paramecium bursaria Chlorella virus NY2A</name>
    <name type="common">PBCV-NY2A</name>
    <dbReference type="NCBI Taxonomy" id="46021"/>
    <lineage>
        <taxon>Viruses</taxon>
        <taxon>Varidnaviria</taxon>
        <taxon>Bamfordvirae</taxon>
        <taxon>Nucleocytoviricota</taxon>
        <taxon>Megaviricetes</taxon>
        <taxon>Algavirales</taxon>
        <taxon>Phycodnaviridae</taxon>
        <taxon>Chlorovirus</taxon>
        <taxon>Chlorovirus americanus</taxon>
    </lineage>
</organism>
<name>A7IXW0_PBCVN</name>
<proteinExistence type="predicted"/>
<dbReference type="RefSeq" id="YP_001497981.1">
    <property type="nucleotide sequence ID" value="NC_009898.1"/>
</dbReference>
<feature type="transmembrane region" description="Helical" evidence="1">
    <location>
        <begin position="60"/>
        <end position="77"/>
    </location>
</feature>
<dbReference type="GeneID" id="5659463"/>
<dbReference type="KEGG" id="vg:5659463"/>
<keyword evidence="1" id="KW-0812">Transmembrane</keyword>
<keyword evidence="1" id="KW-1133">Transmembrane helix</keyword>
<sequence length="100" mass="11569">MSSPESEVHINVFMRDFRLLKYFLASALELVPSPLKYLVVHFFISCVFTKSSKSGRLKNSLTSFPFLATTIGVMNFFKNPGISRRLGKQLWKKFMTRPEM</sequence>
<organismHost>
    <name type="scientific">Chlorella</name>
    <dbReference type="NCBI Taxonomy" id="3071"/>
</organismHost>
<dbReference type="Proteomes" id="UP000202419">
    <property type="component" value="Segment"/>
</dbReference>
<accession>A7IXW0</accession>
<keyword evidence="1" id="KW-0472">Membrane</keyword>
<gene>
    <name evidence="2" type="primary">b785R</name>
    <name evidence="2" type="ORF">NY2A_b785R</name>
</gene>
<evidence type="ECO:0000313" key="2">
    <source>
        <dbReference type="EMBL" id="ABT15184.1"/>
    </source>
</evidence>
<evidence type="ECO:0000313" key="3">
    <source>
        <dbReference type="Proteomes" id="UP000202419"/>
    </source>
</evidence>
<protein>
    <submittedName>
        <fullName evidence="2">Uncharacterized protein b785R</fullName>
    </submittedName>
</protein>
<evidence type="ECO:0000256" key="1">
    <source>
        <dbReference type="SAM" id="Phobius"/>
    </source>
</evidence>